<feature type="compositionally biased region" description="Polar residues" evidence="1">
    <location>
        <begin position="450"/>
        <end position="467"/>
    </location>
</feature>
<feature type="region of interest" description="Disordered" evidence="1">
    <location>
        <begin position="97"/>
        <end position="222"/>
    </location>
</feature>
<evidence type="ECO:0000313" key="3">
    <source>
        <dbReference type="EMBL" id="QHU32004.1"/>
    </source>
</evidence>
<dbReference type="AlphaFoldDB" id="A0A6C0LQY5"/>
<name>A0A6C0LQY5_9ZZZZ</name>
<keyword evidence="2" id="KW-1133">Transmembrane helix</keyword>
<keyword evidence="2" id="KW-0472">Membrane</keyword>
<reference evidence="3" key="1">
    <citation type="journal article" date="2020" name="Nature">
        <title>Giant virus diversity and host interactions through global metagenomics.</title>
        <authorList>
            <person name="Schulz F."/>
            <person name="Roux S."/>
            <person name="Paez-Espino D."/>
            <person name="Jungbluth S."/>
            <person name="Walsh D.A."/>
            <person name="Denef V.J."/>
            <person name="McMahon K.D."/>
            <person name="Konstantinidis K.T."/>
            <person name="Eloe-Fadrosh E.A."/>
            <person name="Kyrpides N.C."/>
            <person name="Woyke T."/>
        </authorList>
    </citation>
    <scope>NUCLEOTIDE SEQUENCE</scope>
    <source>
        <strain evidence="3">GVMAG-M-3300027963-41</strain>
    </source>
</reference>
<protein>
    <submittedName>
        <fullName evidence="3">Uncharacterized protein</fullName>
    </submittedName>
</protein>
<proteinExistence type="predicted"/>
<accession>A0A6C0LQY5</accession>
<dbReference type="EMBL" id="MN740534">
    <property type="protein sequence ID" value="QHU32004.1"/>
    <property type="molecule type" value="Genomic_DNA"/>
</dbReference>
<feature type="region of interest" description="Disordered" evidence="1">
    <location>
        <begin position="416"/>
        <end position="470"/>
    </location>
</feature>
<feature type="compositionally biased region" description="Polar residues" evidence="1">
    <location>
        <begin position="106"/>
        <end position="198"/>
    </location>
</feature>
<feature type="compositionally biased region" description="Pro residues" evidence="1">
    <location>
        <begin position="422"/>
        <end position="432"/>
    </location>
</feature>
<evidence type="ECO:0000256" key="1">
    <source>
        <dbReference type="SAM" id="MobiDB-lite"/>
    </source>
</evidence>
<feature type="transmembrane region" description="Helical" evidence="2">
    <location>
        <begin position="7"/>
        <end position="26"/>
    </location>
</feature>
<sequence>MVSVGTVLAIVAAFAVIVLLYTWPYIFGRTHNEYFTDAPPEPTTEQPVEKLLIDTIPSKNLIHALAVPDIRSLEGFQSGSLNTSFDDGNGQIYGNEELTNNGNEEMYTNGNEELSTYGNEQIDSNGEATTYGNEQIDSNGEASTYGNEQIDSNGEASTYGNEQIDSNGEASTYDNGQIDSNGEASTYGNEQIDSNGASNDVVGSGYDIQPMDNPPMSGTAAGSGVPLRLTSYTPPLANVVLPRGPGAGASAGAGYLMTTNAEPVIGYTSVNTPLPILTGPPLPPPPPAPPSMNLQVLNSGMVPVVTYFTTSSSGASEDFSSYPAFSIGAALVDSNAVEIIKTNIISGGQYNLNVTSDLPNVKYSFPIQFIDVNTGFNEDQDKPFSYNFRNTNIVKPGPVFFGAKTLNFQVVQTEPLPQTAPNAPPLRPPTRQPAPSSINSASSINNNSSGTSAFVTNSSQPEVSRASSAPIAQPAMQVTSQMNNALAAKLITTLITNETDPMTKMGLSTALRKIPTNGTNIPNPGYVSVYNAIAAIPTNFTYTQLANMYNTLPSTRGTTKPIANPTAVLSMAPIVGAALRNTQGQVNNAQGRTQSQNQIQSQATIPSNSVTVLKTPPVNTNANMIELETPYPSFIFPAQGINANVINTIKTNLASSGRYTALIRSDVPGLFYTFPLGQITANNIPNSSRVVNYTFENQSVQKQNRIFSRAKTLSLTIAQTAALPSTAPNAQLATSPMTNPATPWANPWAPVSSNGISSQPPSTMASIIPATATVSPTNAYTFTNQSIMLDASTLAQKIRNAELTVKCNNYSPTLPTLSM</sequence>
<evidence type="ECO:0000256" key="2">
    <source>
        <dbReference type="SAM" id="Phobius"/>
    </source>
</evidence>
<organism evidence="3">
    <name type="scientific">viral metagenome</name>
    <dbReference type="NCBI Taxonomy" id="1070528"/>
    <lineage>
        <taxon>unclassified sequences</taxon>
        <taxon>metagenomes</taxon>
        <taxon>organismal metagenomes</taxon>
    </lineage>
</organism>
<feature type="compositionally biased region" description="Low complexity" evidence="1">
    <location>
        <begin position="433"/>
        <end position="449"/>
    </location>
</feature>
<keyword evidence="2" id="KW-0812">Transmembrane</keyword>